<name>A0A1G2C0U4_9BACT</name>
<reference evidence="2 3" key="1">
    <citation type="journal article" date="2016" name="Nat. Commun.">
        <title>Thousands of microbial genomes shed light on interconnected biogeochemical processes in an aquifer system.</title>
        <authorList>
            <person name="Anantharaman K."/>
            <person name="Brown C.T."/>
            <person name="Hug L.A."/>
            <person name="Sharon I."/>
            <person name="Castelle C.J."/>
            <person name="Probst A.J."/>
            <person name="Thomas B.C."/>
            <person name="Singh A."/>
            <person name="Wilkins M.J."/>
            <person name="Karaoz U."/>
            <person name="Brodie E.L."/>
            <person name="Williams K.H."/>
            <person name="Hubbard S.S."/>
            <person name="Banfield J.F."/>
        </authorList>
    </citation>
    <scope>NUCLEOTIDE SEQUENCE [LARGE SCALE GENOMIC DNA]</scope>
</reference>
<keyword evidence="1" id="KW-0472">Membrane</keyword>
<keyword evidence="1" id="KW-0812">Transmembrane</keyword>
<proteinExistence type="predicted"/>
<evidence type="ECO:0000313" key="3">
    <source>
        <dbReference type="Proteomes" id="UP000177626"/>
    </source>
</evidence>
<dbReference type="EMBL" id="MHKQ01000013">
    <property type="protein sequence ID" value="OGY94047.1"/>
    <property type="molecule type" value="Genomic_DNA"/>
</dbReference>
<gene>
    <name evidence="2" type="ORF">A2406_00230</name>
</gene>
<keyword evidence="1" id="KW-1133">Transmembrane helix</keyword>
<dbReference type="InterPro" id="IPR013783">
    <property type="entry name" value="Ig-like_fold"/>
</dbReference>
<evidence type="ECO:0000256" key="1">
    <source>
        <dbReference type="SAM" id="Phobius"/>
    </source>
</evidence>
<organism evidence="2 3">
    <name type="scientific">Candidatus Komeilibacteria bacterium RIFOXYC1_FULL_37_11</name>
    <dbReference type="NCBI Taxonomy" id="1798555"/>
    <lineage>
        <taxon>Bacteria</taxon>
        <taxon>Candidatus Komeiliibacteriota</taxon>
    </lineage>
</organism>
<accession>A0A1G2C0U4</accession>
<protein>
    <submittedName>
        <fullName evidence="2">Uncharacterized protein</fullName>
    </submittedName>
</protein>
<dbReference type="Gene3D" id="2.60.40.10">
    <property type="entry name" value="Immunoglobulins"/>
    <property type="match status" value="1"/>
</dbReference>
<dbReference type="AlphaFoldDB" id="A0A1G2C0U4"/>
<evidence type="ECO:0000313" key="2">
    <source>
        <dbReference type="EMBL" id="OGY94047.1"/>
    </source>
</evidence>
<feature type="transmembrane region" description="Helical" evidence="1">
    <location>
        <begin position="12"/>
        <end position="33"/>
    </location>
</feature>
<comment type="caution">
    <text evidence="2">The sequence shown here is derived from an EMBL/GenBank/DDBJ whole genome shotgun (WGS) entry which is preliminary data.</text>
</comment>
<sequence>MCTKLIYQIEKIFYLFIIFLLVSSWFFLTWPNWNDFRLSVDKVYATDTNILPSTIGASDDTGETTINEITTDNSSVNPDTLSAVNTNDGTYTVDKSNTMHFSAFNTSAIPAANSITAVVLHLQYGAENGYNGTNSVWYNIGAGQTNTTITPTDISGWSSDITYNLYAQGVDTLTELQNLQMGFTSNDGGGADAVHFDYLWVTVTHTNTAPSAPSQNNPTNGQTGVSTTPTFTMTATDPDGNNIGYKVTIYSNSACTTVVSTHDQAVNSTGWAGTNSSCTASPNSCYTSGTQGSFALQAGDVLTVSTQYWWKASAKDPDGVGGFTDSATCNSFTTNAGISISLSTDGSVSFGGLGLEAISDTTAGGINDVETVSVDSGPADLNIKSTVFAEGANTWTLDTTNGSNQVQWEFSPDGSSWTTFAIADTEYSLATNVSQGNTQDVYFRINMPIDTTSYNQYSSTVTIVASTP</sequence>
<dbReference type="Proteomes" id="UP000177626">
    <property type="component" value="Unassembled WGS sequence"/>
</dbReference>